<dbReference type="RefSeq" id="WP_094362682.1">
    <property type="nucleotide sequence ID" value="NZ_NMVQ01000002.1"/>
</dbReference>
<dbReference type="InterPro" id="IPR034660">
    <property type="entry name" value="DinB/YfiT-like"/>
</dbReference>
<dbReference type="EMBL" id="NMVQ01000002">
    <property type="protein sequence ID" value="OYO24688.1"/>
    <property type="molecule type" value="Genomic_DNA"/>
</dbReference>
<protein>
    <submittedName>
        <fullName evidence="3">TIGR03086 family protein</fullName>
    </submittedName>
</protein>
<proteinExistence type="predicted"/>
<comment type="caution">
    <text evidence="3">The sequence shown here is derived from an EMBL/GenBank/DDBJ whole genome shotgun (WGS) entry which is preliminary data.</text>
</comment>
<feature type="region of interest" description="Disordered" evidence="1">
    <location>
        <begin position="152"/>
        <end position="177"/>
    </location>
</feature>
<dbReference type="InterPro" id="IPR017517">
    <property type="entry name" value="Maleyloyr_isom"/>
</dbReference>
<keyword evidence="4" id="KW-1185">Reference proteome</keyword>
<name>A0A255HA06_9ACTN</name>
<dbReference type="InterPro" id="IPR017520">
    <property type="entry name" value="CHP03086"/>
</dbReference>
<reference evidence="3 4" key="1">
    <citation type="submission" date="2017-07" db="EMBL/GenBank/DDBJ databases">
        <title>Draft whole genome sequences of clinical Proprionibacteriaceae strains.</title>
        <authorList>
            <person name="Bernier A.-M."/>
            <person name="Bernard K."/>
            <person name="Domingo M.-C."/>
        </authorList>
    </citation>
    <scope>NUCLEOTIDE SEQUENCE [LARGE SCALE GENOMIC DNA]</scope>
    <source>
        <strain evidence="3 4">NML 130396</strain>
    </source>
</reference>
<dbReference type="NCBIfam" id="TIGR03086">
    <property type="entry name" value="TIGR03086 family metal-binding protein"/>
    <property type="match status" value="1"/>
</dbReference>
<dbReference type="AlphaFoldDB" id="A0A255HA06"/>
<dbReference type="SUPFAM" id="SSF109854">
    <property type="entry name" value="DinB/YfiT-like putative metalloenzymes"/>
    <property type="match status" value="1"/>
</dbReference>
<dbReference type="Pfam" id="PF11716">
    <property type="entry name" value="MDMPI_N"/>
    <property type="match status" value="1"/>
</dbReference>
<evidence type="ECO:0000256" key="1">
    <source>
        <dbReference type="SAM" id="MobiDB-lite"/>
    </source>
</evidence>
<dbReference type="GO" id="GO:0046872">
    <property type="term" value="F:metal ion binding"/>
    <property type="evidence" value="ECO:0007669"/>
    <property type="project" value="InterPro"/>
</dbReference>
<organism evidence="3 4">
    <name type="scientific">Enemella dayhoffiae</name>
    <dbReference type="NCBI Taxonomy" id="2016507"/>
    <lineage>
        <taxon>Bacteria</taxon>
        <taxon>Bacillati</taxon>
        <taxon>Actinomycetota</taxon>
        <taxon>Actinomycetes</taxon>
        <taxon>Propionibacteriales</taxon>
        <taxon>Propionibacteriaceae</taxon>
        <taxon>Enemella</taxon>
    </lineage>
</organism>
<dbReference type="InterPro" id="IPR024344">
    <property type="entry name" value="MDMPI_metal-binding"/>
</dbReference>
<dbReference type="Proteomes" id="UP000216311">
    <property type="component" value="Unassembled WGS sequence"/>
</dbReference>
<feature type="domain" description="Mycothiol-dependent maleylpyruvate isomerase metal-binding" evidence="2">
    <location>
        <begin position="11"/>
        <end position="128"/>
    </location>
</feature>
<evidence type="ECO:0000313" key="4">
    <source>
        <dbReference type="Proteomes" id="UP000216311"/>
    </source>
</evidence>
<gene>
    <name evidence="3" type="ORF">CGZ93_03065</name>
</gene>
<dbReference type="OrthoDB" id="5185819at2"/>
<dbReference type="NCBIfam" id="TIGR03083">
    <property type="entry name" value="maleylpyruvate isomerase family mycothiol-dependent enzyme"/>
    <property type="match status" value="1"/>
</dbReference>
<sequence>MSTPAEMLELALDEFTEVLAHTTDPNAITPCDNWRAIDVAGHVVGTMGKVLALLGDGDVASAPADPANAGLTPLTMMARWGQRASEVHDALAEADLTTQRQTAYGRGPVGRQLAVPACDLAVHAWDVAASQGVRLELPEELRDFLHSTVSRIPPERMRSPGMFGPETEPPADANETERIMAYLGRRVPR</sequence>
<evidence type="ECO:0000313" key="3">
    <source>
        <dbReference type="EMBL" id="OYO24688.1"/>
    </source>
</evidence>
<accession>A0A255HA06</accession>
<dbReference type="Gene3D" id="1.20.120.450">
    <property type="entry name" value="dinb family like domain"/>
    <property type="match status" value="1"/>
</dbReference>
<evidence type="ECO:0000259" key="2">
    <source>
        <dbReference type="Pfam" id="PF11716"/>
    </source>
</evidence>